<dbReference type="Gene3D" id="1.10.8.60">
    <property type="match status" value="1"/>
</dbReference>
<keyword evidence="3" id="KW-1185">Reference proteome</keyword>
<dbReference type="SMART" id="SM00382">
    <property type="entry name" value="AAA"/>
    <property type="match status" value="2"/>
</dbReference>
<accession>A0A0P1A4N0</accession>
<keyword evidence="2" id="KW-0132">Cell division</keyword>
<dbReference type="InterPro" id="IPR003960">
    <property type="entry name" value="ATPase_AAA_CS"/>
</dbReference>
<dbReference type="FunFam" id="3.40.50.300:FF:001921">
    <property type="entry name" value="AAA ATPase domain-containing protein"/>
    <property type="match status" value="1"/>
</dbReference>
<dbReference type="GO" id="GO:0005524">
    <property type="term" value="F:ATP binding"/>
    <property type="evidence" value="ECO:0007669"/>
    <property type="project" value="InterPro"/>
</dbReference>
<dbReference type="SUPFAM" id="SSF52540">
    <property type="entry name" value="P-loop containing nucleoside triphosphate hydrolases"/>
    <property type="match status" value="2"/>
</dbReference>
<dbReference type="OrthoDB" id="5421at2759"/>
<evidence type="ECO:0000313" key="3">
    <source>
        <dbReference type="Proteomes" id="UP000054928"/>
    </source>
</evidence>
<sequence length="807" mass="87992">MSWQACACSGDTTCALLQPHQVLVSHEDATTHCIKHLDLIRVSLKLQQSAIFVLECVIDRRQAFDPGSAKVYLCSGRIQLHSWVLDVCSQEEDTIVTLEKAPLAPLVSIWLSFKTKFPLVATFDSSSVRLESKYSSVDLMFGSALNKTNLEEVVRRQLCASGTILAAEVGQLVPVTLFGETYVFKVDNVKYKAASEEQIRVVVSGWSNCTNLQGPADLTEQLTMLSIKEKVDTDAALSYVNKLETRLWHTGFVGYSSFVQDVLLCIVLMLKHGQKGHVNDMKIDHVGSQGVLLSGVNGVGKSLALIALHGELDRKKIRTWCVDGMSLLMGAANSAFSSAFEYLVYNLEQHFPGLDFSGDRATVSSTCPGVVLIDDLDVLFQSVDEQVTGSLKSQLSQVGFALLRLMDECSLSNRHLVFVGVTTSAELKIPASAKRIGRFEKVFDLVVPTQSSRREIIRRNLVGLPIHPQDICATDESDFHLASRLALLTGGFVAKDLVRICRNAVAQAYADLSNDGVSLKPSISWSYLLQAQQKFADFISWKFHPTAAMSRLGISNASGILLSGPSGCGKTLLVKTMAAQAQVNFVSVKSSELLSKYLGDSENAVRQLFARARAAAPCLLFFDEFDSIAYKRSFGKGDDGSSGGGVYARVLSTILNEMDGVGSHRVATPPVSLNKNAFNLNANGEGILVVAASNRKDSLDAALVRPGRIDKSLELSYPSRQDIQEIFALYTSKMPLAADVDLQALTARPRGCRMLTGADIAAICKEAAFRALREDVEAKLIHLCHFNAAWDQRAEISPTLTTHLKPK</sequence>
<evidence type="ECO:0000259" key="1">
    <source>
        <dbReference type="SMART" id="SM00382"/>
    </source>
</evidence>
<dbReference type="GeneID" id="36404616"/>
<reference evidence="3" key="1">
    <citation type="submission" date="2014-09" db="EMBL/GenBank/DDBJ databases">
        <authorList>
            <person name="Sharma Rahul"/>
            <person name="Thines Marco"/>
        </authorList>
    </citation>
    <scope>NUCLEOTIDE SEQUENCE [LARGE SCALE GENOMIC DNA]</scope>
</reference>
<dbReference type="PANTHER" id="PTHR23077:SF117">
    <property type="entry name" value="AAA+ ATPASE DOMAIN-CONTAINING PROTEIN"/>
    <property type="match status" value="1"/>
</dbReference>
<dbReference type="Proteomes" id="UP000054928">
    <property type="component" value="Unassembled WGS sequence"/>
</dbReference>
<keyword evidence="2" id="KW-0131">Cell cycle</keyword>
<dbReference type="Gene3D" id="3.40.50.300">
    <property type="entry name" value="P-loop containing nucleotide triphosphate hydrolases"/>
    <property type="match status" value="2"/>
</dbReference>
<protein>
    <submittedName>
        <fullName evidence="2">Cell division cycle protein 48</fullName>
    </submittedName>
</protein>
<proteinExistence type="predicted"/>
<dbReference type="RefSeq" id="XP_024571809.1">
    <property type="nucleotide sequence ID" value="XM_024724203.1"/>
</dbReference>
<dbReference type="GO" id="GO:0051301">
    <property type="term" value="P:cell division"/>
    <property type="evidence" value="ECO:0007669"/>
    <property type="project" value="UniProtKB-KW"/>
</dbReference>
<name>A0A0P1A4N0_PLAHL</name>
<dbReference type="InterPro" id="IPR003593">
    <property type="entry name" value="AAA+_ATPase"/>
</dbReference>
<dbReference type="Pfam" id="PF17862">
    <property type="entry name" value="AAA_lid_3"/>
    <property type="match status" value="1"/>
</dbReference>
<evidence type="ECO:0000313" key="2">
    <source>
        <dbReference type="EMBL" id="CEG35440.1"/>
    </source>
</evidence>
<dbReference type="InterPro" id="IPR050168">
    <property type="entry name" value="AAA_ATPase_domain"/>
</dbReference>
<feature type="domain" description="AAA+ ATPase" evidence="1">
    <location>
        <begin position="287"/>
        <end position="449"/>
    </location>
</feature>
<dbReference type="InterPro" id="IPR003959">
    <property type="entry name" value="ATPase_AAA_core"/>
</dbReference>
<feature type="domain" description="AAA+ ATPase" evidence="1">
    <location>
        <begin position="556"/>
        <end position="719"/>
    </location>
</feature>
<dbReference type="PANTHER" id="PTHR23077">
    <property type="entry name" value="AAA-FAMILY ATPASE"/>
    <property type="match status" value="1"/>
</dbReference>
<dbReference type="AlphaFoldDB" id="A0A0P1A4N0"/>
<dbReference type="InterPro" id="IPR027417">
    <property type="entry name" value="P-loop_NTPase"/>
</dbReference>
<dbReference type="Pfam" id="PF00004">
    <property type="entry name" value="AAA"/>
    <property type="match status" value="2"/>
</dbReference>
<dbReference type="OMA" id="RVNQDST"/>
<dbReference type="InterPro" id="IPR041569">
    <property type="entry name" value="AAA_lid_3"/>
</dbReference>
<organism evidence="2 3">
    <name type="scientific">Plasmopara halstedii</name>
    <name type="common">Downy mildew of sunflower</name>
    <dbReference type="NCBI Taxonomy" id="4781"/>
    <lineage>
        <taxon>Eukaryota</taxon>
        <taxon>Sar</taxon>
        <taxon>Stramenopiles</taxon>
        <taxon>Oomycota</taxon>
        <taxon>Peronosporomycetes</taxon>
        <taxon>Peronosporales</taxon>
        <taxon>Peronosporaceae</taxon>
        <taxon>Plasmopara</taxon>
    </lineage>
</organism>
<dbReference type="EMBL" id="CCYD01000041">
    <property type="protein sequence ID" value="CEG35440.1"/>
    <property type="molecule type" value="Genomic_DNA"/>
</dbReference>
<dbReference type="STRING" id="4781.A0A0P1A4N0"/>
<dbReference type="GO" id="GO:0016887">
    <property type="term" value="F:ATP hydrolysis activity"/>
    <property type="evidence" value="ECO:0007669"/>
    <property type="project" value="InterPro"/>
</dbReference>
<dbReference type="PROSITE" id="PS00674">
    <property type="entry name" value="AAA"/>
    <property type="match status" value="1"/>
</dbReference>